<proteinExistence type="predicted"/>
<feature type="transmembrane region" description="Helical" evidence="1">
    <location>
        <begin position="73"/>
        <end position="91"/>
    </location>
</feature>
<protein>
    <submittedName>
        <fullName evidence="2">Uncharacterized protein</fullName>
    </submittedName>
</protein>
<gene>
    <name evidence="2" type="ORF">VTJ49DRAFT_3475</name>
</gene>
<comment type="caution">
    <text evidence="2">The sequence shown here is derived from an EMBL/GenBank/DDBJ whole genome shotgun (WGS) entry which is preliminary data.</text>
</comment>
<evidence type="ECO:0000313" key="2">
    <source>
        <dbReference type="EMBL" id="KAL1842998.1"/>
    </source>
</evidence>
<organism evidence="2 3">
    <name type="scientific">Humicola insolens</name>
    <name type="common">Soft-rot fungus</name>
    <dbReference type="NCBI Taxonomy" id="85995"/>
    <lineage>
        <taxon>Eukaryota</taxon>
        <taxon>Fungi</taxon>
        <taxon>Dikarya</taxon>
        <taxon>Ascomycota</taxon>
        <taxon>Pezizomycotina</taxon>
        <taxon>Sordariomycetes</taxon>
        <taxon>Sordariomycetidae</taxon>
        <taxon>Sordariales</taxon>
        <taxon>Chaetomiaceae</taxon>
        <taxon>Mycothermus</taxon>
    </lineage>
</organism>
<keyword evidence="1" id="KW-0812">Transmembrane</keyword>
<keyword evidence="3" id="KW-1185">Reference proteome</keyword>
<keyword evidence="1" id="KW-0472">Membrane</keyword>
<keyword evidence="1" id="KW-1133">Transmembrane helix</keyword>
<dbReference type="Proteomes" id="UP001583172">
    <property type="component" value="Unassembled WGS sequence"/>
</dbReference>
<dbReference type="EMBL" id="JAZGSY010000027">
    <property type="protein sequence ID" value="KAL1842998.1"/>
    <property type="molecule type" value="Genomic_DNA"/>
</dbReference>
<name>A0ABR3VMR7_HUMIN</name>
<sequence>MLYVFNKHRVVLPGQSDMESLRIATMLACPGNRYSFAMSGRSRWTSTFSSVLFSCFRLFLIDVMALACGLHAQVVWFACLFMLVLICRCSISCWTESRTGWTTAGFRAGFWRRARILLALRPARQRERGQLKSRHLDGHGSVLMSQGWTNDSVGCWTFHVIVSSSVNLLKVSDRMAINLSFRHSSCQNCCSWFAWC</sequence>
<evidence type="ECO:0000313" key="3">
    <source>
        <dbReference type="Proteomes" id="UP001583172"/>
    </source>
</evidence>
<evidence type="ECO:0000256" key="1">
    <source>
        <dbReference type="SAM" id="Phobius"/>
    </source>
</evidence>
<accession>A0ABR3VMR7</accession>
<reference evidence="2 3" key="1">
    <citation type="journal article" date="2024" name="Commun. Biol.">
        <title>Comparative genomic analysis of thermophilic fungi reveals convergent evolutionary adaptations and gene losses.</title>
        <authorList>
            <person name="Steindorff A.S."/>
            <person name="Aguilar-Pontes M.V."/>
            <person name="Robinson A.J."/>
            <person name="Andreopoulos B."/>
            <person name="LaButti K."/>
            <person name="Kuo A."/>
            <person name="Mondo S."/>
            <person name="Riley R."/>
            <person name="Otillar R."/>
            <person name="Haridas S."/>
            <person name="Lipzen A."/>
            <person name="Grimwood J."/>
            <person name="Schmutz J."/>
            <person name="Clum A."/>
            <person name="Reid I.D."/>
            <person name="Moisan M.C."/>
            <person name="Butler G."/>
            <person name="Nguyen T.T.M."/>
            <person name="Dewar K."/>
            <person name="Conant G."/>
            <person name="Drula E."/>
            <person name="Henrissat B."/>
            <person name="Hansel C."/>
            <person name="Singer S."/>
            <person name="Hutchinson M.I."/>
            <person name="de Vries R.P."/>
            <person name="Natvig D.O."/>
            <person name="Powell A.J."/>
            <person name="Tsang A."/>
            <person name="Grigoriev I.V."/>
        </authorList>
    </citation>
    <scope>NUCLEOTIDE SEQUENCE [LARGE SCALE GENOMIC DNA]</scope>
    <source>
        <strain evidence="2 3">CBS 620.91</strain>
    </source>
</reference>